<evidence type="ECO:0000256" key="6">
    <source>
        <dbReference type="RuleBase" id="RU362119"/>
    </source>
</evidence>
<evidence type="ECO:0000256" key="4">
    <source>
        <dbReference type="ARBA" id="ARBA00022729"/>
    </source>
</evidence>
<evidence type="ECO:0000259" key="7">
    <source>
        <dbReference type="Pfam" id="PF00149"/>
    </source>
</evidence>
<feature type="signal peptide" evidence="6">
    <location>
        <begin position="1"/>
        <end position="20"/>
    </location>
</feature>
<keyword evidence="2" id="KW-0134">Cell wall</keyword>
<keyword evidence="4 6" id="KW-0732">Signal</keyword>
<keyword evidence="6" id="KW-0378">Hydrolase</keyword>
<dbReference type="GO" id="GO:0030288">
    <property type="term" value="C:outer membrane-bounded periplasmic space"/>
    <property type="evidence" value="ECO:0007669"/>
    <property type="project" value="TreeGrafter"/>
</dbReference>
<dbReference type="AlphaFoldDB" id="A0A1Y3MED8"/>
<dbReference type="PRINTS" id="PR01607">
    <property type="entry name" value="APYRASEFAMLY"/>
</dbReference>
<proteinExistence type="inferred from homology"/>
<accession>A0A1Y3MED8</accession>
<keyword evidence="6" id="KW-0547">Nucleotide-binding</keyword>
<evidence type="ECO:0000313" key="9">
    <source>
        <dbReference type="EMBL" id="OUM48144.1"/>
    </source>
</evidence>
<dbReference type="EMBL" id="MWPX01000015">
    <property type="protein sequence ID" value="OUM48144.1"/>
    <property type="molecule type" value="Genomic_DNA"/>
</dbReference>
<evidence type="ECO:0000259" key="8">
    <source>
        <dbReference type="Pfam" id="PF02872"/>
    </source>
</evidence>
<feature type="domain" description="5'-Nucleotidase C-terminal" evidence="8">
    <location>
        <begin position="336"/>
        <end position="476"/>
    </location>
</feature>
<organism evidence="9 10">
    <name type="scientific">Bacillus pseudomycoides</name>
    <dbReference type="NCBI Taxonomy" id="64104"/>
    <lineage>
        <taxon>Bacteria</taxon>
        <taxon>Bacillati</taxon>
        <taxon>Bacillota</taxon>
        <taxon>Bacilli</taxon>
        <taxon>Bacillales</taxon>
        <taxon>Bacillaceae</taxon>
        <taxon>Bacillus</taxon>
        <taxon>Bacillus cereus group</taxon>
    </lineage>
</organism>
<dbReference type="Pfam" id="PF00149">
    <property type="entry name" value="Metallophos"/>
    <property type="match status" value="1"/>
</dbReference>
<dbReference type="InterPro" id="IPR008334">
    <property type="entry name" value="5'-Nucleotdase_C"/>
</dbReference>
<dbReference type="Proteomes" id="UP000195321">
    <property type="component" value="Unassembled WGS sequence"/>
</dbReference>
<reference evidence="9 10" key="1">
    <citation type="submission" date="2017-02" db="EMBL/GenBank/DDBJ databases">
        <title>Bacillus pseudomycoides isolate FSL K6-0042.</title>
        <authorList>
            <person name="Kovac J."/>
        </authorList>
    </citation>
    <scope>NUCLEOTIDE SEQUENCE [LARGE SCALE GENOMIC DNA]</scope>
    <source>
        <strain evidence="9 10">FSL K6-0042</strain>
    </source>
</reference>
<evidence type="ECO:0000256" key="5">
    <source>
        <dbReference type="ARBA" id="ARBA00023088"/>
    </source>
</evidence>
<dbReference type="InterPro" id="IPR006179">
    <property type="entry name" value="5_nucleotidase/apyrase"/>
</dbReference>
<dbReference type="Gene3D" id="3.90.780.10">
    <property type="entry name" value="5'-Nucleotidase, C-terminal domain"/>
    <property type="match status" value="1"/>
</dbReference>
<evidence type="ECO:0000313" key="10">
    <source>
        <dbReference type="Proteomes" id="UP000195321"/>
    </source>
</evidence>
<dbReference type="GO" id="GO:0008253">
    <property type="term" value="F:5'-nucleotidase activity"/>
    <property type="evidence" value="ECO:0007669"/>
    <property type="project" value="TreeGrafter"/>
</dbReference>
<name>A0A1Y3MED8_9BACI</name>
<dbReference type="Pfam" id="PF02872">
    <property type="entry name" value="5_nucleotid_C"/>
    <property type="match status" value="1"/>
</dbReference>
<evidence type="ECO:0000256" key="3">
    <source>
        <dbReference type="ARBA" id="ARBA00022525"/>
    </source>
</evidence>
<keyword evidence="5" id="KW-0572">Peptidoglycan-anchor</keyword>
<dbReference type="GO" id="GO:0000166">
    <property type="term" value="F:nucleotide binding"/>
    <property type="evidence" value="ECO:0007669"/>
    <property type="project" value="UniProtKB-KW"/>
</dbReference>
<dbReference type="RefSeq" id="WP_088094148.1">
    <property type="nucleotide sequence ID" value="NZ_JARHXM010000043.1"/>
</dbReference>
<keyword evidence="3" id="KW-0964">Secreted</keyword>
<dbReference type="PROSITE" id="PS00786">
    <property type="entry name" value="5_NUCLEOTIDASE_2"/>
    <property type="match status" value="1"/>
</dbReference>
<dbReference type="PANTHER" id="PTHR11575">
    <property type="entry name" value="5'-NUCLEOTIDASE-RELATED"/>
    <property type="match status" value="1"/>
</dbReference>
<comment type="similarity">
    <text evidence="6">Belongs to the 5'-nucleotidase family.</text>
</comment>
<dbReference type="Gene3D" id="3.60.21.10">
    <property type="match status" value="1"/>
</dbReference>
<dbReference type="GO" id="GO:0008768">
    <property type="term" value="F:UDP-sugar diphosphatase activity"/>
    <property type="evidence" value="ECO:0007669"/>
    <property type="project" value="TreeGrafter"/>
</dbReference>
<dbReference type="GO" id="GO:0009166">
    <property type="term" value="P:nucleotide catabolic process"/>
    <property type="evidence" value="ECO:0007669"/>
    <property type="project" value="InterPro"/>
</dbReference>
<feature type="chain" id="PRO_5039754672" evidence="6">
    <location>
        <begin position="21"/>
        <end position="512"/>
    </location>
</feature>
<evidence type="ECO:0000256" key="2">
    <source>
        <dbReference type="ARBA" id="ARBA00022512"/>
    </source>
</evidence>
<dbReference type="InterPro" id="IPR036907">
    <property type="entry name" value="5'-Nucleotdase_C_sf"/>
</dbReference>
<dbReference type="SUPFAM" id="SSF56300">
    <property type="entry name" value="Metallo-dependent phosphatases"/>
    <property type="match status" value="1"/>
</dbReference>
<dbReference type="SUPFAM" id="SSF55816">
    <property type="entry name" value="5'-nucleotidase (syn. UDP-sugar hydrolase), C-terminal domain"/>
    <property type="match status" value="1"/>
</dbReference>
<feature type="domain" description="Calcineurin-like phosphoesterase" evidence="7">
    <location>
        <begin position="31"/>
        <end position="259"/>
    </location>
</feature>
<sequence length="512" mass="57243">MNYFLLLPFLIKLIFSFLSPSSSPTDVSVQILGLNDFHGQLNTTSALHDKAVGRADYISAYIQSYRDKNPNTLLVHTGDMIGGSPPISALFHDEPTMEFLNNLQFDVGTIGNHEFDRGPIALQQLINGESVTQTSSFSGSSFPYISANIVYSETNQPLFPPYIIKWIDGIPIAFIGVSTNDTPFLTMYNDMSSIRFLDEASSINLYVYQLQKKGIHAFVILAHLGGNTTESNTNGSLADLAIQIDPDVDIIFGGHTHSYINGNVNGKLLVQAYSYGKAFSNVTFTLNRKTKDITKKAATIIPVYQNAISPDLHTRNWIDSYASKIQSKVEEQLGITDHELTRNQNEHGESNLGTVLAIAQRQTMQADIAFVNPGSIRHNLKKGTITWEDTFLIQPFGNKLIKMYLSGKEIRNVLQEQWKEETRMLQISGIRYSWKNSIVQTISLDDGTPLRDDQIYSVVVNSFLANGGDKFLTFKEGRNRSEGPTDQEAFANFIRSISHIDTLPQNFIQKIY</sequence>
<dbReference type="PANTHER" id="PTHR11575:SF24">
    <property type="entry name" value="5'-NUCLEOTIDASE"/>
    <property type="match status" value="1"/>
</dbReference>
<gene>
    <name evidence="9" type="ORF">BW425_14535</name>
</gene>
<dbReference type="FunFam" id="3.60.21.10:FF:000052">
    <property type="entry name" value="Endonuclease YhcR"/>
    <property type="match status" value="1"/>
</dbReference>
<dbReference type="GO" id="GO:0046872">
    <property type="term" value="F:metal ion binding"/>
    <property type="evidence" value="ECO:0007669"/>
    <property type="project" value="InterPro"/>
</dbReference>
<comment type="subcellular location">
    <subcellularLocation>
        <location evidence="1">Secreted</location>
        <location evidence="1">Cell wall</location>
        <topology evidence="1">Peptidoglycan-anchor</topology>
    </subcellularLocation>
</comment>
<dbReference type="InterPro" id="IPR004843">
    <property type="entry name" value="Calcineurin-like_PHP"/>
</dbReference>
<protein>
    <submittedName>
        <fullName evidence="9">Bifunctional metallophosphatase/5'-nucleotidase</fullName>
    </submittedName>
</protein>
<evidence type="ECO:0000256" key="1">
    <source>
        <dbReference type="ARBA" id="ARBA00004168"/>
    </source>
</evidence>
<dbReference type="InterPro" id="IPR006146">
    <property type="entry name" value="5'-Nucleotdase_CS"/>
</dbReference>
<comment type="caution">
    <text evidence="9">The sequence shown here is derived from an EMBL/GenBank/DDBJ whole genome shotgun (WGS) entry which is preliminary data.</text>
</comment>
<dbReference type="InterPro" id="IPR029052">
    <property type="entry name" value="Metallo-depent_PP-like"/>
</dbReference>